<dbReference type="Gene3D" id="1.20.120.450">
    <property type="entry name" value="dinb family like domain"/>
    <property type="match status" value="1"/>
</dbReference>
<accession>A0ABY4CV05</accession>
<organism evidence="1 2">
    <name type="scientific">Hymenobacter tibetensis</name>
    <dbReference type="NCBI Taxonomy" id="497967"/>
    <lineage>
        <taxon>Bacteria</taxon>
        <taxon>Pseudomonadati</taxon>
        <taxon>Bacteroidota</taxon>
        <taxon>Cytophagia</taxon>
        <taxon>Cytophagales</taxon>
        <taxon>Hymenobacteraceae</taxon>
        <taxon>Hymenobacter</taxon>
    </lineage>
</organism>
<dbReference type="Pfam" id="PF07609">
    <property type="entry name" value="DUF1572"/>
    <property type="match status" value="1"/>
</dbReference>
<proteinExistence type="predicted"/>
<name>A0ABY4CV05_9BACT</name>
<dbReference type="InterPro" id="IPR011466">
    <property type="entry name" value="DUF1572"/>
</dbReference>
<dbReference type="EMBL" id="CP094669">
    <property type="protein sequence ID" value="UOG73587.1"/>
    <property type="molecule type" value="Genomic_DNA"/>
</dbReference>
<evidence type="ECO:0000313" key="1">
    <source>
        <dbReference type="EMBL" id="UOG73587.1"/>
    </source>
</evidence>
<dbReference type="RefSeq" id="WP_243796180.1">
    <property type="nucleotide sequence ID" value="NZ_CP094669.1"/>
</dbReference>
<protein>
    <submittedName>
        <fullName evidence="1">DUF1572 domain-containing protein</fullName>
    </submittedName>
</protein>
<gene>
    <name evidence="1" type="ORF">MTX78_15820</name>
</gene>
<dbReference type="Proteomes" id="UP000831113">
    <property type="component" value="Chromosome"/>
</dbReference>
<dbReference type="InterPro" id="IPR034660">
    <property type="entry name" value="DinB/YfiT-like"/>
</dbReference>
<keyword evidence="2" id="KW-1185">Reference proteome</keyword>
<sequence length="185" mass="20770">MSDTVQLAETLLASFRHSFRSYKSLADRALLQLSPTDWLHVPAPESNSIAVVVQHMVGNLNSRFTYFLSSDGEKPTRQRDQEFVEPSSAEVVPELQAQWEAAWLLLFDLLDALQPADLLRTVTIRGEAHTVLAAVQRQVTHYAYHVGQIVMSAKALRGAQWQTLSIPRGQSEQFTQQLQNTANQV</sequence>
<reference evidence="1 2" key="1">
    <citation type="submission" date="2022-03" db="EMBL/GenBank/DDBJ databases">
        <title>Hymenobactersp. isolated from the air.</title>
        <authorList>
            <person name="Won M."/>
            <person name="Kwon S.-W."/>
        </authorList>
    </citation>
    <scope>NUCLEOTIDE SEQUENCE [LARGE SCALE GENOMIC DNA]</scope>
    <source>
        <strain evidence="1 2">KACC 21982</strain>
    </source>
</reference>
<dbReference type="SUPFAM" id="SSF109854">
    <property type="entry name" value="DinB/YfiT-like putative metalloenzymes"/>
    <property type="match status" value="1"/>
</dbReference>
<evidence type="ECO:0000313" key="2">
    <source>
        <dbReference type="Proteomes" id="UP000831113"/>
    </source>
</evidence>